<comment type="subcellular location">
    <subcellularLocation>
        <location evidence="1">Membrane</location>
        <topology evidence="1">Multi-pass membrane protein</topology>
    </subcellularLocation>
</comment>
<feature type="transmembrane region" description="Helical" evidence="6">
    <location>
        <begin position="74"/>
        <end position="95"/>
    </location>
</feature>
<dbReference type="EMBL" id="CP159837">
    <property type="protein sequence ID" value="XCM39158.1"/>
    <property type="molecule type" value="Genomic_DNA"/>
</dbReference>
<dbReference type="InterPro" id="IPR003339">
    <property type="entry name" value="ABC/ECF_trnsptr_transmembrane"/>
</dbReference>
<dbReference type="PANTHER" id="PTHR33514">
    <property type="entry name" value="PROTEIN ABCI12, CHLOROPLASTIC"/>
    <property type="match status" value="1"/>
</dbReference>
<evidence type="ECO:0000256" key="6">
    <source>
        <dbReference type="SAM" id="Phobius"/>
    </source>
</evidence>
<evidence type="ECO:0000313" key="7">
    <source>
        <dbReference type="EMBL" id="XCM39158.1"/>
    </source>
</evidence>
<dbReference type="RefSeq" id="WP_190879835.1">
    <property type="nucleotide sequence ID" value="NZ_CP159837.1"/>
</dbReference>
<dbReference type="AlphaFoldDB" id="A0AAU8JMA0"/>
<proteinExistence type="predicted"/>
<dbReference type="CDD" id="cd16914">
    <property type="entry name" value="EcfT"/>
    <property type="match status" value="1"/>
</dbReference>
<evidence type="ECO:0000256" key="5">
    <source>
        <dbReference type="SAM" id="MobiDB-lite"/>
    </source>
</evidence>
<reference evidence="7" key="1">
    <citation type="submission" date="2024-07" db="EMBL/GenBank/DDBJ databases">
        <authorList>
            <person name="Kim Y.J."/>
            <person name="Jeong J.Y."/>
        </authorList>
    </citation>
    <scope>NUCLEOTIDE SEQUENCE</scope>
    <source>
        <strain evidence="7">GIHE-MW2</strain>
    </source>
</reference>
<name>A0AAU8JMA0_9CYAN</name>
<dbReference type="Pfam" id="PF02361">
    <property type="entry name" value="CbiQ"/>
    <property type="match status" value="1"/>
</dbReference>
<sequence length="342" mass="39394">MDLLRSLPLGLYLEQPITWLHSLDARVKLIWLLSFLLAPLLGNIPWRIALVGLLIILTFTAMIPMRVWRQQMGWLLIFSVMVLCITAIAPDGLAIEHQRRLPASEITFVTTPQNPQTTATRQPWYDPFGWFSNSEAKQQKDATKDPAKKPELSSDINLPQPTDYRYVIFDQGPVKITRRSLDLGLRVSTLLFTLIYSTNLYLLTTAPEEITAGLEDLMSPLQRFNLPVTEITLTLTLSLRFIPLVLEEVQNLIRAVSTRAINWKKLGWRRSVKVWLTVVERLLENLLLRASQIANSMQVRGFTSPNEHRVQWHQLRLKRVDWLAIAGLFILWGLRLTWGWQA</sequence>
<evidence type="ECO:0000256" key="4">
    <source>
        <dbReference type="ARBA" id="ARBA00023136"/>
    </source>
</evidence>
<keyword evidence="2 6" id="KW-0812">Transmembrane</keyword>
<feature type="compositionally biased region" description="Basic and acidic residues" evidence="5">
    <location>
        <begin position="137"/>
        <end position="152"/>
    </location>
</feature>
<feature type="transmembrane region" description="Helical" evidence="6">
    <location>
        <begin position="20"/>
        <end position="41"/>
    </location>
</feature>
<evidence type="ECO:0000256" key="1">
    <source>
        <dbReference type="ARBA" id="ARBA00004141"/>
    </source>
</evidence>
<evidence type="ECO:0000256" key="3">
    <source>
        <dbReference type="ARBA" id="ARBA00022989"/>
    </source>
</evidence>
<keyword evidence="3 6" id="KW-1133">Transmembrane helix</keyword>
<evidence type="ECO:0000256" key="2">
    <source>
        <dbReference type="ARBA" id="ARBA00022692"/>
    </source>
</evidence>
<dbReference type="GO" id="GO:0005886">
    <property type="term" value="C:plasma membrane"/>
    <property type="evidence" value="ECO:0007669"/>
    <property type="project" value="UniProtKB-ARBA"/>
</dbReference>
<protein>
    <submittedName>
        <fullName evidence="7">Energy-coupling factor transporter transmembrane protein EcfT</fullName>
    </submittedName>
</protein>
<feature type="region of interest" description="Disordered" evidence="5">
    <location>
        <begin position="136"/>
        <end position="157"/>
    </location>
</feature>
<dbReference type="PANTHER" id="PTHR33514:SF13">
    <property type="entry name" value="PROTEIN ABCI12, CHLOROPLASTIC"/>
    <property type="match status" value="1"/>
</dbReference>
<organism evidence="7">
    <name type="scientific">Planktothricoides raciborskii GIHE-MW2</name>
    <dbReference type="NCBI Taxonomy" id="2792601"/>
    <lineage>
        <taxon>Bacteria</taxon>
        <taxon>Bacillati</taxon>
        <taxon>Cyanobacteriota</taxon>
        <taxon>Cyanophyceae</taxon>
        <taxon>Oscillatoriophycideae</taxon>
        <taxon>Oscillatoriales</taxon>
        <taxon>Oscillatoriaceae</taxon>
        <taxon>Planktothricoides</taxon>
    </lineage>
</organism>
<gene>
    <name evidence="7" type="ORF">ABWT76_002058</name>
</gene>
<accession>A0AAU8JMA0</accession>
<keyword evidence="4 6" id="KW-0472">Membrane</keyword>